<dbReference type="AlphaFoldDB" id="D8U8K6"/>
<dbReference type="InParanoid" id="D8U8K6"/>
<keyword evidence="1" id="KW-0732">Signal</keyword>
<sequence length="107" mass="11658">MNYACQVWGLILYMRVRAALTNPKYNYFSGLAAAVPAVLSELQEEVLSSFTLNARLRDLMQRLAVWTQSCEISVASAVHAGIGDLGPLLLGGEGGLNPRTFTCCCWC</sequence>
<accession>D8U8K6</accession>
<evidence type="ECO:0000313" key="3">
    <source>
        <dbReference type="Proteomes" id="UP000001058"/>
    </source>
</evidence>
<feature type="signal peptide" evidence="1">
    <location>
        <begin position="1"/>
        <end position="18"/>
    </location>
</feature>
<dbReference type="KEGG" id="vcn:VOLCADRAFT_95863"/>
<name>D8U8K6_VOLCA</name>
<evidence type="ECO:0000313" key="2">
    <source>
        <dbReference type="EMBL" id="EFJ43999.1"/>
    </source>
</evidence>
<organism evidence="3">
    <name type="scientific">Volvox carteri f. nagariensis</name>
    <dbReference type="NCBI Taxonomy" id="3068"/>
    <lineage>
        <taxon>Eukaryota</taxon>
        <taxon>Viridiplantae</taxon>
        <taxon>Chlorophyta</taxon>
        <taxon>core chlorophytes</taxon>
        <taxon>Chlorophyceae</taxon>
        <taxon>CS clade</taxon>
        <taxon>Chlamydomonadales</taxon>
        <taxon>Volvocaceae</taxon>
        <taxon>Volvox</taxon>
    </lineage>
</organism>
<proteinExistence type="predicted"/>
<reference evidence="2 3" key="1">
    <citation type="journal article" date="2010" name="Science">
        <title>Genomic analysis of organismal complexity in the multicellular green alga Volvox carteri.</title>
        <authorList>
            <person name="Prochnik S.E."/>
            <person name="Umen J."/>
            <person name="Nedelcu A.M."/>
            <person name="Hallmann A."/>
            <person name="Miller S.M."/>
            <person name="Nishii I."/>
            <person name="Ferris P."/>
            <person name="Kuo A."/>
            <person name="Mitros T."/>
            <person name="Fritz-Laylin L.K."/>
            <person name="Hellsten U."/>
            <person name="Chapman J."/>
            <person name="Simakov O."/>
            <person name="Rensing S.A."/>
            <person name="Terry A."/>
            <person name="Pangilinan J."/>
            <person name="Kapitonov V."/>
            <person name="Jurka J."/>
            <person name="Salamov A."/>
            <person name="Shapiro H."/>
            <person name="Schmutz J."/>
            <person name="Grimwood J."/>
            <person name="Lindquist E."/>
            <person name="Lucas S."/>
            <person name="Grigoriev I.V."/>
            <person name="Schmitt R."/>
            <person name="Kirk D."/>
            <person name="Rokhsar D.S."/>
        </authorList>
    </citation>
    <scope>NUCLEOTIDE SEQUENCE [LARGE SCALE GENOMIC DNA]</scope>
    <source>
        <strain evidence="3">f. Nagariensis / Eve</strain>
    </source>
</reference>
<dbReference type="GeneID" id="9621813"/>
<dbReference type="Proteomes" id="UP000001058">
    <property type="component" value="Unassembled WGS sequence"/>
</dbReference>
<feature type="chain" id="PRO_5003124262" evidence="1">
    <location>
        <begin position="19"/>
        <end position="107"/>
    </location>
</feature>
<protein>
    <submittedName>
        <fullName evidence="2">Uncharacterized protein</fullName>
    </submittedName>
</protein>
<evidence type="ECO:0000256" key="1">
    <source>
        <dbReference type="SAM" id="SignalP"/>
    </source>
</evidence>
<gene>
    <name evidence="2" type="ORF">VOLCADRAFT_95863</name>
</gene>
<dbReference type="EMBL" id="GL378368">
    <property type="protein sequence ID" value="EFJ43999.1"/>
    <property type="molecule type" value="Genomic_DNA"/>
</dbReference>
<dbReference type="RefSeq" id="XP_002955011.1">
    <property type="nucleotide sequence ID" value="XM_002954965.1"/>
</dbReference>
<dbReference type="OrthoDB" id="548707at2759"/>
<keyword evidence="3" id="KW-1185">Reference proteome</keyword>